<name>A0A1J0A4Q9_9ENTE</name>
<dbReference type="InterPro" id="IPR006037">
    <property type="entry name" value="RCK_C"/>
</dbReference>
<dbReference type="CDD" id="cd07377">
    <property type="entry name" value="WHTH_GntR"/>
    <property type="match status" value="1"/>
</dbReference>
<evidence type="ECO:0000256" key="3">
    <source>
        <dbReference type="ARBA" id="ARBA00023163"/>
    </source>
</evidence>
<dbReference type="STRING" id="519472.BHY08_03195"/>
<dbReference type="InterPro" id="IPR036390">
    <property type="entry name" value="WH_DNA-bd_sf"/>
</dbReference>
<organism evidence="7 8">
    <name type="scientific">Vagococcus teuberi</name>
    <dbReference type="NCBI Taxonomy" id="519472"/>
    <lineage>
        <taxon>Bacteria</taxon>
        <taxon>Bacillati</taxon>
        <taxon>Bacillota</taxon>
        <taxon>Bacilli</taxon>
        <taxon>Lactobacillales</taxon>
        <taxon>Enterococcaceae</taxon>
        <taxon>Vagococcus</taxon>
    </lineage>
</organism>
<dbReference type="PROSITE" id="PS51202">
    <property type="entry name" value="RCK_C"/>
    <property type="match status" value="1"/>
</dbReference>
<gene>
    <name evidence="7" type="ORF">BHY08_03195</name>
</gene>
<dbReference type="PANTHER" id="PTHR44846">
    <property type="entry name" value="MANNOSYL-D-GLYCERATE TRANSPORT/METABOLISM SYSTEM REPRESSOR MNGR-RELATED"/>
    <property type="match status" value="1"/>
</dbReference>
<evidence type="ECO:0000313" key="8">
    <source>
        <dbReference type="Proteomes" id="UP000191200"/>
    </source>
</evidence>
<dbReference type="GO" id="GO:0008324">
    <property type="term" value="F:monoatomic cation transmembrane transporter activity"/>
    <property type="evidence" value="ECO:0007669"/>
    <property type="project" value="InterPro"/>
</dbReference>
<protein>
    <submittedName>
        <fullName evidence="7">GntR family transcriptional regulator</fullName>
    </submittedName>
</protein>
<dbReference type="SMART" id="SM00345">
    <property type="entry name" value="HTH_GNTR"/>
    <property type="match status" value="1"/>
</dbReference>
<feature type="coiled-coil region" evidence="4">
    <location>
        <begin position="90"/>
        <end position="124"/>
    </location>
</feature>
<keyword evidence="4" id="KW-0175">Coiled coil</keyword>
<keyword evidence="3" id="KW-0804">Transcription</keyword>
<dbReference type="EMBL" id="CP017267">
    <property type="protein sequence ID" value="APB30924.1"/>
    <property type="molecule type" value="Genomic_DNA"/>
</dbReference>
<dbReference type="InterPro" id="IPR036721">
    <property type="entry name" value="RCK_C_sf"/>
</dbReference>
<dbReference type="PROSITE" id="PS50949">
    <property type="entry name" value="HTH_GNTR"/>
    <property type="match status" value="1"/>
</dbReference>
<dbReference type="RefSeq" id="WP_071456501.1">
    <property type="nucleotide sequence ID" value="NZ_CP017267.1"/>
</dbReference>
<sequence>MVKHKKIILPKYQQVAIEIAERIDTNYYKVGDKIHARSTLANTFSVSPETARKAVNILVDVGIMEVKHGSGVIVASKEKATSFLSQYKDVQNIEEIKQDLLMNIQQQKKELDDLTDLANLLVSQTKKINHANPLLPSELILTDNAKYLEKTIKDLNLWQETSATVVAILHEQQLLISPGPYAKISAGDTLYFIGDEFSKQRLSNFFYPSES</sequence>
<keyword evidence="2" id="KW-0238">DNA-binding</keyword>
<dbReference type="Gene3D" id="1.10.10.10">
    <property type="entry name" value="Winged helix-like DNA-binding domain superfamily/Winged helix DNA-binding domain"/>
    <property type="match status" value="1"/>
</dbReference>
<proteinExistence type="predicted"/>
<dbReference type="GO" id="GO:0003677">
    <property type="term" value="F:DNA binding"/>
    <property type="evidence" value="ECO:0007669"/>
    <property type="project" value="UniProtKB-KW"/>
</dbReference>
<dbReference type="InterPro" id="IPR000524">
    <property type="entry name" value="Tscrpt_reg_HTH_GntR"/>
</dbReference>
<dbReference type="Proteomes" id="UP000191200">
    <property type="component" value="Chromosome"/>
</dbReference>
<dbReference type="SUPFAM" id="SSF46785">
    <property type="entry name" value="Winged helix' DNA-binding domain"/>
    <property type="match status" value="1"/>
</dbReference>
<accession>A0A1J0A4Q9</accession>
<dbReference type="Gene3D" id="3.30.70.1450">
    <property type="entry name" value="Regulator of K+ conductance, C-terminal domain"/>
    <property type="match status" value="1"/>
</dbReference>
<dbReference type="GO" id="GO:0003700">
    <property type="term" value="F:DNA-binding transcription factor activity"/>
    <property type="evidence" value="ECO:0007669"/>
    <property type="project" value="InterPro"/>
</dbReference>
<feature type="domain" description="RCK C-terminal" evidence="6">
    <location>
        <begin position="123"/>
        <end position="208"/>
    </location>
</feature>
<dbReference type="AlphaFoldDB" id="A0A1J0A4Q9"/>
<reference evidence="7 8" key="1">
    <citation type="submission" date="2016-09" db="EMBL/GenBank/DDBJ databases">
        <title>Vagococcus teuberi sp. nov., isolated from the Malian artisanal sour milk fene.</title>
        <authorList>
            <person name="Wullschleger S."/>
            <person name="Seifert C."/>
            <person name="Baumgartner S."/>
            <person name="Lacroix C."/>
            <person name="Bonfoh B."/>
            <person name="Stevens M.J."/>
            <person name="Meile L."/>
        </authorList>
    </citation>
    <scope>NUCLEOTIDE SEQUENCE [LARGE SCALE GENOMIC DNA]</scope>
    <source>
        <strain evidence="7 8">DSM 21459</strain>
    </source>
</reference>
<dbReference type="OrthoDB" id="226679at2"/>
<dbReference type="InterPro" id="IPR050679">
    <property type="entry name" value="Bact_HTH_transcr_reg"/>
</dbReference>
<dbReference type="GO" id="GO:0045892">
    <property type="term" value="P:negative regulation of DNA-templated transcription"/>
    <property type="evidence" value="ECO:0007669"/>
    <property type="project" value="TreeGrafter"/>
</dbReference>
<evidence type="ECO:0000256" key="4">
    <source>
        <dbReference type="SAM" id="Coils"/>
    </source>
</evidence>
<feature type="domain" description="HTH gntR-type" evidence="5">
    <location>
        <begin position="9"/>
        <end position="77"/>
    </location>
</feature>
<dbReference type="PANTHER" id="PTHR44846:SF1">
    <property type="entry name" value="MANNOSYL-D-GLYCERATE TRANSPORT_METABOLISM SYSTEM REPRESSOR MNGR-RELATED"/>
    <property type="match status" value="1"/>
</dbReference>
<evidence type="ECO:0000313" key="7">
    <source>
        <dbReference type="EMBL" id="APB30924.1"/>
    </source>
</evidence>
<keyword evidence="8" id="KW-1185">Reference proteome</keyword>
<dbReference type="Pfam" id="PF02080">
    <property type="entry name" value="TrkA_C"/>
    <property type="match status" value="1"/>
</dbReference>
<dbReference type="Pfam" id="PF00392">
    <property type="entry name" value="GntR"/>
    <property type="match status" value="1"/>
</dbReference>
<dbReference type="SUPFAM" id="SSF116726">
    <property type="entry name" value="TrkA C-terminal domain-like"/>
    <property type="match status" value="1"/>
</dbReference>
<dbReference type="InterPro" id="IPR036388">
    <property type="entry name" value="WH-like_DNA-bd_sf"/>
</dbReference>
<dbReference type="KEGG" id="vte:BHY08_03195"/>
<evidence type="ECO:0000259" key="5">
    <source>
        <dbReference type="PROSITE" id="PS50949"/>
    </source>
</evidence>
<evidence type="ECO:0000259" key="6">
    <source>
        <dbReference type="PROSITE" id="PS51202"/>
    </source>
</evidence>
<keyword evidence="1" id="KW-0805">Transcription regulation</keyword>
<evidence type="ECO:0000256" key="1">
    <source>
        <dbReference type="ARBA" id="ARBA00023015"/>
    </source>
</evidence>
<evidence type="ECO:0000256" key="2">
    <source>
        <dbReference type="ARBA" id="ARBA00023125"/>
    </source>
</evidence>
<dbReference type="GO" id="GO:0006813">
    <property type="term" value="P:potassium ion transport"/>
    <property type="evidence" value="ECO:0007669"/>
    <property type="project" value="InterPro"/>
</dbReference>